<evidence type="ECO:0000313" key="11">
    <source>
        <dbReference type="Proteomes" id="UP001492380"/>
    </source>
</evidence>
<evidence type="ECO:0000256" key="5">
    <source>
        <dbReference type="ARBA" id="ARBA00023002"/>
    </source>
</evidence>
<dbReference type="InterPro" id="IPR001128">
    <property type="entry name" value="Cyt_P450"/>
</dbReference>
<keyword evidence="6 8" id="KW-0408">Iron</keyword>
<proteinExistence type="inferred from homology"/>
<evidence type="ECO:0000256" key="8">
    <source>
        <dbReference type="RuleBase" id="RU000461"/>
    </source>
</evidence>
<dbReference type="Gene3D" id="1.10.630.10">
    <property type="entry name" value="Cytochrome P450"/>
    <property type="match status" value="1"/>
</dbReference>
<keyword evidence="3 8" id="KW-0349">Heme</keyword>
<dbReference type="InterPro" id="IPR036396">
    <property type="entry name" value="Cyt_P450_sf"/>
</dbReference>
<keyword evidence="7 8" id="KW-0503">Monooxygenase</keyword>
<sequence length="544" mass="62643">MSFNNKLRDVLSELGLRHILGALLVYLVLATIWLSYLRQPRCPKHLPHVGHDPHGWLSPFRGFRKRTQWIAEGYEKYSKRNRTFIIPCTPGSPNELVLPRSQLTWLVSQPDSVISTAAAHYKHLDGDYAFHDRSVLGDAYHEHVVHKSLLRNVNAMLPDLWDEIGIMLDEKLGDEPAAWRDVNIFDVLFQFFPRITNMVFVGRPLCRDPEYLKGTSGFAIGVAMCMWVKSFTPAALRPIVAPLAALPNWINWRRTAKFTLPVVKQRLADMERKRREPDWEWQPPNDFWTWFIRTAVDEGKPRYLDPVRMTRRLMPLNFASIHTSSLTGLGVVLDLAGSDPKKGYLEGIREEAARVLREHGNLCSKEALAKLYRADSAVRESIRLSNFAQLLVHKLVVAPEGITNEAEGWHAPKGTFLCMPIGCVHHDEDIYDSPWEYDAFRFSREREEYEARSDGEKKVEDSLKFKQGSIVTTGDSYMTFGHGKHACPGRFLVAHVLKMMLAYMVLNYEIEPLRPRPANKWMGMVMVPPVRTVVRFRRREKQVF</sequence>
<accession>A0ABR1Y9R9</accession>
<name>A0ABR1Y9R9_9PEZI</name>
<dbReference type="Pfam" id="PF00067">
    <property type="entry name" value="p450"/>
    <property type="match status" value="1"/>
</dbReference>
<dbReference type="PROSITE" id="PS00086">
    <property type="entry name" value="CYTOCHROME_P450"/>
    <property type="match status" value="1"/>
</dbReference>
<keyword evidence="9" id="KW-0472">Membrane</keyword>
<dbReference type="PANTHER" id="PTHR46206">
    <property type="entry name" value="CYTOCHROME P450"/>
    <property type="match status" value="1"/>
</dbReference>
<evidence type="ECO:0000256" key="4">
    <source>
        <dbReference type="ARBA" id="ARBA00022723"/>
    </source>
</evidence>
<evidence type="ECO:0000256" key="1">
    <source>
        <dbReference type="ARBA" id="ARBA00001971"/>
    </source>
</evidence>
<dbReference type="EMBL" id="JBBWRZ010000013">
    <property type="protein sequence ID" value="KAK8223698.1"/>
    <property type="molecule type" value="Genomic_DNA"/>
</dbReference>
<dbReference type="Proteomes" id="UP001492380">
    <property type="component" value="Unassembled WGS sequence"/>
</dbReference>
<keyword evidence="9" id="KW-1133">Transmembrane helix</keyword>
<comment type="caution">
    <text evidence="10">The sequence shown here is derived from an EMBL/GenBank/DDBJ whole genome shotgun (WGS) entry which is preliminary data.</text>
</comment>
<evidence type="ECO:0000256" key="2">
    <source>
        <dbReference type="ARBA" id="ARBA00010617"/>
    </source>
</evidence>
<gene>
    <name evidence="10" type="ORF">HDK90DRAFT_544021</name>
</gene>
<protein>
    <submittedName>
        <fullName evidence="10">Cytochrome P450</fullName>
    </submittedName>
</protein>
<evidence type="ECO:0000256" key="7">
    <source>
        <dbReference type="ARBA" id="ARBA00023033"/>
    </source>
</evidence>
<comment type="similarity">
    <text evidence="2 8">Belongs to the cytochrome P450 family.</text>
</comment>
<comment type="cofactor">
    <cofactor evidence="1">
        <name>heme</name>
        <dbReference type="ChEBI" id="CHEBI:30413"/>
    </cofactor>
</comment>
<feature type="transmembrane region" description="Helical" evidence="9">
    <location>
        <begin position="20"/>
        <end position="37"/>
    </location>
</feature>
<dbReference type="PANTHER" id="PTHR46206:SF1">
    <property type="entry name" value="P450, PUTATIVE (EUROFUNG)-RELATED"/>
    <property type="match status" value="1"/>
</dbReference>
<reference evidence="10 11" key="1">
    <citation type="submission" date="2024-04" db="EMBL/GenBank/DDBJ databases">
        <title>Phyllosticta paracitricarpa is synonymous to the EU quarantine fungus P. citricarpa based on phylogenomic analyses.</title>
        <authorList>
            <consortium name="Lawrence Berkeley National Laboratory"/>
            <person name="Van Ingen-Buijs V.A."/>
            <person name="Van Westerhoven A.C."/>
            <person name="Haridas S."/>
            <person name="Skiadas P."/>
            <person name="Martin F."/>
            <person name="Groenewald J.Z."/>
            <person name="Crous P.W."/>
            <person name="Seidl M.F."/>
        </authorList>
    </citation>
    <scope>NUCLEOTIDE SEQUENCE [LARGE SCALE GENOMIC DNA]</scope>
    <source>
        <strain evidence="10 11">CBS 123374</strain>
    </source>
</reference>
<keyword evidence="4 8" id="KW-0479">Metal-binding</keyword>
<evidence type="ECO:0000256" key="6">
    <source>
        <dbReference type="ARBA" id="ARBA00023004"/>
    </source>
</evidence>
<evidence type="ECO:0000313" key="10">
    <source>
        <dbReference type="EMBL" id="KAK8223698.1"/>
    </source>
</evidence>
<keyword evidence="9" id="KW-0812">Transmembrane</keyword>
<keyword evidence="11" id="KW-1185">Reference proteome</keyword>
<evidence type="ECO:0000256" key="3">
    <source>
        <dbReference type="ARBA" id="ARBA00022617"/>
    </source>
</evidence>
<organism evidence="10 11">
    <name type="scientific">Phyllosticta capitalensis</name>
    <dbReference type="NCBI Taxonomy" id="121624"/>
    <lineage>
        <taxon>Eukaryota</taxon>
        <taxon>Fungi</taxon>
        <taxon>Dikarya</taxon>
        <taxon>Ascomycota</taxon>
        <taxon>Pezizomycotina</taxon>
        <taxon>Dothideomycetes</taxon>
        <taxon>Dothideomycetes incertae sedis</taxon>
        <taxon>Botryosphaeriales</taxon>
        <taxon>Phyllostictaceae</taxon>
        <taxon>Phyllosticta</taxon>
    </lineage>
</organism>
<dbReference type="CDD" id="cd11041">
    <property type="entry name" value="CYP503A1-like"/>
    <property type="match status" value="1"/>
</dbReference>
<evidence type="ECO:0000256" key="9">
    <source>
        <dbReference type="SAM" id="Phobius"/>
    </source>
</evidence>
<dbReference type="InterPro" id="IPR017972">
    <property type="entry name" value="Cyt_P450_CS"/>
</dbReference>
<dbReference type="SUPFAM" id="SSF48264">
    <property type="entry name" value="Cytochrome P450"/>
    <property type="match status" value="1"/>
</dbReference>
<keyword evidence="5 8" id="KW-0560">Oxidoreductase</keyword>